<name>A0A0R3U977_MESCO</name>
<reference evidence="4" key="1">
    <citation type="submission" date="2017-02" db="UniProtKB">
        <authorList>
            <consortium name="WormBaseParasite"/>
        </authorList>
    </citation>
    <scope>IDENTIFICATION</scope>
</reference>
<dbReference type="WBParaSite" id="MCOS_0000347001-mRNA-1">
    <property type="protein sequence ID" value="MCOS_0000347001-mRNA-1"/>
    <property type="gene ID" value="MCOS_0000347001"/>
</dbReference>
<sequence>MDDGYGSLARAIDFTLSNQIKRRSSTQNQEHRSATSSLSTPPPPSEELSSPGLCVRRSHSIGTVAGAMVSLPSPTKNGGFNLSQKPTVPAAIISSARNSFSIVAGEESSFQSSPAVSTAALSDIDFESTARPSTVSCFSSPATSRRLLGPATPLALATLHRHSQASRRSSLLDIPAKQLAEQITYLEAAKYGRLTVSLGFAL</sequence>
<accession>A0A0R3U977</accession>
<evidence type="ECO:0000313" key="3">
    <source>
        <dbReference type="Proteomes" id="UP000267029"/>
    </source>
</evidence>
<dbReference type="Proteomes" id="UP000267029">
    <property type="component" value="Unassembled WGS sequence"/>
</dbReference>
<feature type="region of interest" description="Disordered" evidence="1">
    <location>
        <begin position="19"/>
        <end position="52"/>
    </location>
</feature>
<organism evidence="4">
    <name type="scientific">Mesocestoides corti</name>
    <name type="common">Flatworm</name>
    <dbReference type="NCBI Taxonomy" id="53468"/>
    <lineage>
        <taxon>Eukaryota</taxon>
        <taxon>Metazoa</taxon>
        <taxon>Spiralia</taxon>
        <taxon>Lophotrochozoa</taxon>
        <taxon>Platyhelminthes</taxon>
        <taxon>Cestoda</taxon>
        <taxon>Eucestoda</taxon>
        <taxon>Cyclophyllidea</taxon>
        <taxon>Mesocestoididae</taxon>
        <taxon>Mesocestoides</taxon>
    </lineage>
</organism>
<proteinExistence type="predicted"/>
<keyword evidence="3" id="KW-1185">Reference proteome</keyword>
<protein>
    <submittedName>
        <fullName evidence="2 4">Uncharacterized protein</fullName>
    </submittedName>
</protein>
<dbReference type="STRING" id="53468.A0A0R3U977"/>
<evidence type="ECO:0000256" key="1">
    <source>
        <dbReference type="SAM" id="MobiDB-lite"/>
    </source>
</evidence>
<dbReference type="AlphaFoldDB" id="A0A0R3U977"/>
<reference evidence="2 3" key="2">
    <citation type="submission" date="2018-10" db="EMBL/GenBank/DDBJ databases">
        <authorList>
            <consortium name="Pathogen Informatics"/>
        </authorList>
    </citation>
    <scope>NUCLEOTIDE SEQUENCE [LARGE SCALE GENOMIC DNA]</scope>
</reference>
<dbReference type="EMBL" id="UXSR01000797">
    <property type="protein sequence ID" value="VDD77468.1"/>
    <property type="molecule type" value="Genomic_DNA"/>
</dbReference>
<gene>
    <name evidence="2" type="ORF">MCOS_LOCUS3471</name>
</gene>
<evidence type="ECO:0000313" key="2">
    <source>
        <dbReference type="EMBL" id="VDD77468.1"/>
    </source>
</evidence>
<evidence type="ECO:0000313" key="4">
    <source>
        <dbReference type="WBParaSite" id="MCOS_0000347001-mRNA-1"/>
    </source>
</evidence>